<evidence type="ECO:0000313" key="2">
    <source>
        <dbReference type="EMBL" id="QXL86592.1"/>
    </source>
</evidence>
<evidence type="ECO:0000313" key="3">
    <source>
        <dbReference type="Proteomes" id="UP000693972"/>
    </source>
</evidence>
<organism evidence="2">
    <name type="scientific">Gymnodinialimonas phycosphaerae</name>
    <dbReference type="NCBI Taxonomy" id="2841589"/>
    <lineage>
        <taxon>Bacteria</taxon>
        <taxon>Pseudomonadati</taxon>
        <taxon>Pseudomonadota</taxon>
        <taxon>Alphaproteobacteria</taxon>
        <taxon>Rhodobacterales</taxon>
        <taxon>Paracoccaceae</taxon>
        <taxon>Gymnodinialimonas</taxon>
    </lineage>
</organism>
<protein>
    <submittedName>
        <fullName evidence="2">Uncharacterized protein</fullName>
    </submittedName>
</protein>
<sequence length="167" mass="17744">MQDPDDIHAALAAFDGTDVAPLKAVARDGLTPDALATLIAAIPGPDEVATTWLLKALVERGQIGAGALADVFDRLPQITAPDAALHILQCAQYAPDAAPVLRPHLAPFHGSKKIFLRVWAFDAYCRAADPAEDLSERILQGLTDRSAAMRARSRALARDFGIDLGQA</sequence>
<dbReference type="RefSeq" id="WP_257893536.1">
    <property type="nucleotide sequence ID" value="NZ_JAIMBW010000001.1"/>
</dbReference>
<evidence type="ECO:0000313" key="1">
    <source>
        <dbReference type="EMBL" id="MBY4893899.1"/>
    </source>
</evidence>
<keyword evidence="3" id="KW-1185">Reference proteome</keyword>
<proteinExistence type="predicted"/>
<name>A0A975TSC5_9RHOB</name>
<accession>A0A975TSC5</accession>
<dbReference type="EMBL" id="CP078073">
    <property type="protein sequence ID" value="QXL86592.1"/>
    <property type="molecule type" value="Genomic_DNA"/>
</dbReference>
<gene>
    <name evidence="1" type="ORF">KUL25_14160</name>
    <name evidence="2" type="ORF">KUL25_14165</name>
</gene>
<dbReference type="AlphaFoldDB" id="A0A975TSC5"/>
<dbReference type="EMBL" id="JAIMBW010000001">
    <property type="protein sequence ID" value="MBY4893899.1"/>
    <property type="molecule type" value="Genomic_DNA"/>
</dbReference>
<dbReference type="Proteomes" id="UP000693972">
    <property type="component" value="Unassembled WGS sequence"/>
</dbReference>
<reference evidence="2 3" key="1">
    <citation type="submission" date="2021-07" db="EMBL/GenBank/DDBJ databases">
        <title>Karlodiniumbacter phycospheric gen. nov., sp. nov., a phycosphere bacterium isolated from karlodinium veneficum.</title>
        <authorList>
            <person name="Peng Y."/>
            <person name="Jiang L."/>
            <person name="Lee J."/>
        </authorList>
    </citation>
    <scope>NUCLEOTIDE SEQUENCE</scope>
    <source>
        <strain evidence="2 3">N5</strain>
    </source>
</reference>